<dbReference type="RefSeq" id="WP_007918215.1">
    <property type="nucleotide sequence ID" value="NZ_ADVG01000004.1"/>
</dbReference>
<dbReference type="InParanoid" id="D6U358"/>
<dbReference type="Pfam" id="PF00136">
    <property type="entry name" value="DNA_pol_B"/>
    <property type="match status" value="1"/>
</dbReference>
<name>D6U358_KTERA</name>
<dbReference type="InterPro" id="IPR023211">
    <property type="entry name" value="DNA_pol_palm_dom_sf"/>
</dbReference>
<evidence type="ECO:0000313" key="12">
    <source>
        <dbReference type="Proteomes" id="UP000004508"/>
    </source>
</evidence>
<dbReference type="Proteomes" id="UP000004508">
    <property type="component" value="Unassembled WGS sequence"/>
</dbReference>
<feature type="region of interest" description="Disordered" evidence="8">
    <location>
        <begin position="726"/>
        <end position="761"/>
    </location>
</feature>
<feature type="domain" description="DNA-directed DNA polymerase family B multifunctional" evidence="9">
    <location>
        <begin position="458"/>
        <end position="683"/>
    </location>
</feature>
<evidence type="ECO:0000313" key="11">
    <source>
        <dbReference type="EMBL" id="EFH81062.1"/>
    </source>
</evidence>
<dbReference type="PANTHER" id="PTHR10322:SF23">
    <property type="entry name" value="DNA POLYMERASE DELTA CATALYTIC SUBUNIT"/>
    <property type="match status" value="1"/>
</dbReference>
<keyword evidence="3 11" id="KW-0808">Transferase</keyword>
<dbReference type="InterPro" id="IPR006134">
    <property type="entry name" value="DNA-dir_DNA_pol_B_multi_dom"/>
</dbReference>
<feature type="compositionally biased region" description="Acidic residues" evidence="8">
    <location>
        <begin position="727"/>
        <end position="743"/>
    </location>
</feature>
<proteinExistence type="inferred from homology"/>
<dbReference type="Pfam" id="PF03104">
    <property type="entry name" value="DNA_pol_B_exo1"/>
    <property type="match status" value="1"/>
</dbReference>
<protein>
    <recommendedName>
        <fullName evidence="2">DNA-directed DNA polymerase</fullName>
        <ecNumber evidence="2">2.7.7.7</ecNumber>
    </recommendedName>
</protein>
<comment type="catalytic activity">
    <reaction evidence="7">
        <text>DNA(n) + a 2'-deoxyribonucleoside 5'-triphosphate = DNA(n+1) + diphosphate</text>
        <dbReference type="Rhea" id="RHEA:22508"/>
        <dbReference type="Rhea" id="RHEA-COMP:17339"/>
        <dbReference type="Rhea" id="RHEA-COMP:17340"/>
        <dbReference type="ChEBI" id="CHEBI:33019"/>
        <dbReference type="ChEBI" id="CHEBI:61560"/>
        <dbReference type="ChEBI" id="CHEBI:173112"/>
        <dbReference type="EC" id="2.7.7.7"/>
    </reaction>
</comment>
<accession>D6U358</accession>
<comment type="caution">
    <text evidence="11">The sequence shown here is derived from an EMBL/GenBank/DDBJ whole genome shotgun (WGS) entry which is preliminary data.</text>
</comment>
<keyword evidence="5 11" id="KW-0239">DNA-directed DNA polymerase</keyword>
<dbReference type="SUPFAM" id="SSF56672">
    <property type="entry name" value="DNA/RNA polymerases"/>
    <property type="match status" value="1"/>
</dbReference>
<dbReference type="InterPro" id="IPR050240">
    <property type="entry name" value="DNA_pol_type-B"/>
</dbReference>
<dbReference type="InterPro" id="IPR036397">
    <property type="entry name" value="RNaseH_sf"/>
</dbReference>
<evidence type="ECO:0000256" key="3">
    <source>
        <dbReference type="ARBA" id="ARBA00022679"/>
    </source>
</evidence>
<dbReference type="AlphaFoldDB" id="D6U358"/>
<dbReference type="EC" id="2.7.7.7" evidence="2"/>
<keyword evidence="4 11" id="KW-0548">Nucleotidyltransferase</keyword>
<evidence type="ECO:0000259" key="10">
    <source>
        <dbReference type="Pfam" id="PF03104"/>
    </source>
</evidence>
<dbReference type="PANTHER" id="PTHR10322">
    <property type="entry name" value="DNA POLYMERASE CATALYTIC SUBUNIT"/>
    <property type="match status" value="1"/>
</dbReference>
<dbReference type="Gene3D" id="3.90.1600.10">
    <property type="entry name" value="Palm domain of DNA polymerase"/>
    <property type="match status" value="1"/>
</dbReference>
<evidence type="ECO:0000259" key="9">
    <source>
        <dbReference type="Pfam" id="PF00136"/>
    </source>
</evidence>
<evidence type="ECO:0000256" key="5">
    <source>
        <dbReference type="ARBA" id="ARBA00022932"/>
    </source>
</evidence>
<dbReference type="STRING" id="485913.Krac_1736"/>
<dbReference type="InterPro" id="IPR006172">
    <property type="entry name" value="DNA-dir_DNA_pol_B"/>
</dbReference>
<evidence type="ECO:0000256" key="7">
    <source>
        <dbReference type="ARBA" id="ARBA00049244"/>
    </source>
</evidence>
<dbReference type="PRINTS" id="PR00106">
    <property type="entry name" value="DNAPOLB"/>
</dbReference>
<comment type="similarity">
    <text evidence="1">Belongs to the DNA polymerase type-B family.</text>
</comment>
<evidence type="ECO:0000256" key="4">
    <source>
        <dbReference type="ARBA" id="ARBA00022695"/>
    </source>
</evidence>
<reference evidence="11 12" key="1">
    <citation type="journal article" date="2011" name="Stand. Genomic Sci.">
        <title>Non-contiguous finished genome sequence and contextual data of the filamentous soil bacterium Ktedonobacter racemifer type strain (SOSP1-21).</title>
        <authorList>
            <person name="Chang Y.J."/>
            <person name="Land M."/>
            <person name="Hauser L."/>
            <person name="Chertkov O."/>
            <person name="Del Rio T.G."/>
            <person name="Nolan M."/>
            <person name="Copeland A."/>
            <person name="Tice H."/>
            <person name="Cheng J.F."/>
            <person name="Lucas S."/>
            <person name="Han C."/>
            <person name="Goodwin L."/>
            <person name="Pitluck S."/>
            <person name="Ivanova N."/>
            <person name="Ovchinikova G."/>
            <person name="Pati A."/>
            <person name="Chen A."/>
            <person name="Palaniappan K."/>
            <person name="Mavromatis K."/>
            <person name="Liolios K."/>
            <person name="Brettin T."/>
            <person name="Fiebig A."/>
            <person name="Rohde M."/>
            <person name="Abt B."/>
            <person name="Goker M."/>
            <person name="Detter J.C."/>
            <person name="Woyke T."/>
            <person name="Bristow J."/>
            <person name="Eisen J.A."/>
            <person name="Markowitz V."/>
            <person name="Hugenholtz P."/>
            <person name="Kyrpides N.C."/>
            <person name="Klenk H.P."/>
            <person name="Lapidus A."/>
        </authorList>
    </citation>
    <scope>NUCLEOTIDE SEQUENCE [LARGE SCALE GENOMIC DNA]</scope>
    <source>
        <strain evidence="12">DSM 44963</strain>
    </source>
</reference>
<gene>
    <name evidence="11" type="ORF">Krac_1736</name>
</gene>
<evidence type="ECO:0000256" key="6">
    <source>
        <dbReference type="ARBA" id="ARBA00023125"/>
    </source>
</evidence>
<dbReference type="SMART" id="SM00486">
    <property type="entry name" value="POLBc"/>
    <property type="match status" value="1"/>
</dbReference>
<dbReference type="GO" id="GO:0000166">
    <property type="term" value="F:nucleotide binding"/>
    <property type="evidence" value="ECO:0007669"/>
    <property type="project" value="InterPro"/>
</dbReference>
<dbReference type="SUPFAM" id="SSF53098">
    <property type="entry name" value="Ribonuclease H-like"/>
    <property type="match status" value="1"/>
</dbReference>
<keyword evidence="6" id="KW-0238">DNA-binding</keyword>
<feature type="domain" description="DNA-directed DNA polymerase family B exonuclease" evidence="10">
    <location>
        <begin position="209"/>
        <end position="313"/>
    </location>
</feature>
<dbReference type="GO" id="GO:0003887">
    <property type="term" value="F:DNA-directed DNA polymerase activity"/>
    <property type="evidence" value="ECO:0007669"/>
    <property type="project" value="UniProtKB-KW"/>
</dbReference>
<evidence type="ECO:0000256" key="1">
    <source>
        <dbReference type="ARBA" id="ARBA00005755"/>
    </source>
</evidence>
<evidence type="ECO:0000256" key="8">
    <source>
        <dbReference type="SAM" id="MobiDB-lite"/>
    </source>
</evidence>
<dbReference type="InterPro" id="IPR012337">
    <property type="entry name" value="RNaseH-like_sf"/>
</dbReference>
<dbReference type="eggNOG" id="COG0417">
    <property type="taxonomic scope" value="Bacteria"/>
</dbReference>
<dbReference type="Gene3D" id="3.30.420.10">
    <property type="entry name" value="Ribonuclease H-like superfamily/Ribonuclease H"/>
    <property type="match status" value="1"/>
</dbReference>
<dbReference type="EMBL" id="ADVG01000004">
    <property type="protein sequence ID" value="EFH81062.1"/>
    <property type="molecule type" value="Genomic_DNA"/>
</dbReference>
<keyword evidence="12" id="KW-1185">Reference proteome</keyword>
<dbReference type="InterPro" id="IPR043502">
    <property type="entry name" value="DNA/RNA_pol_sf"/>
</dbReference>
<organism evidence="11 12">
    <name type="scientific">Ktedonobacter racemifer DSM 44963</name>
    <dbReference type="NCBI Taxonomy" id="485913"/>
    <lineage>
        <taxon>Bacteria</taxon>
        <taxon>Bacillati</taxon>
        <taxon>Chloroflexota</taxon>
        <taxon>Ktedonobacteria</taxon>
        <taxon>Ktedonobacterales</taxon>
        <taxon>Ktedonobacteraceae</taxon>
        <taxon>Ktedonobacter</taxon>
    </lineage>
</organism>
<dbReference type="InterPro" id="IPR006133">
    <property type="entry name" value="DNA-dir_DNA_pol_B_exonuc"/>
</dbReference>
<evidence type="ECO:0000256" key="2">
    <source>
        <dbReference type="ARBA" id="ARBA00012417"/>
    </source>
</evidence>
<sequence>MRKEEHVTADPDGNVPAQLHDEVLFGWDPTPGIVSVWATRAGKALVWQRQGGAVSCSKASFRPWLFARTLEDLPSLHAQPPATLPWDMDQSPISYRLLEGSVGSYRYLLSARDGHLLERMLLAGASRRLGRQVTSLGSLWEDYYRVGPVEQYLMQTGRVFFRGLAYDDLHRLQFDVETTSLDPSRGRIFLVSIRDNHGHECILEAPTPEDEPALITELCALIRRLDPDVIENHNLFGFDLPFLEARAKALRVPLQLGRSGAPLQLESFEEAGAHRRKRKHFSVAGRELIDTLDAVRRYDFVARSLPSYRLKEVARHFGMAAPERVYLEGSKIYETYQRDPDLVRKYALDDVCEVDEISLRLMGAAFALAGMAPRRYERVASAGPAMGILEPMMVRAYVRAGAALPPYTTGQEERYGQHQGGASYLLAEGVAEHIVKADVASLYPSLIRAFRIAPKCDRLSVFLHFMDRLTELRLTHKRAAREAPPGSIEANQHDGTQAAMKTVINAAYGYLGATSMALFADLEAANEVTRRGRALLDSLLASLRERGMVPIEADTDGVYFAVPSEWGEEQERALVSEVGATLPDGVKLEYEARYAAMFSHAIKNYALLTYTGEVIVRGASMRSSRSEPYGERFLRQALRCVMQGDLVGVEQGYQEMLRALRTRSLPASDVATRLRLSKDAQTYLAGRARQKEAQYEALLAAGRRQWKSGEHVRFYRASNGTPVWLPDDIDDISPLEDSEEDSEETVRVPPPSSALGRSPDLPAYDSDYYRQVLLNSYAERLRVALEPEDFLQLFRLDAQTSFFDRPIKEMQVRWIRCVSEKPCVEEQR</sequence>
<dbReference type="GO" id="GO:0003677">
    <property type="term" value="F:DNA binding"/>
    <property type="evidence" value="ECO:0007669"/>
    <property type="project" value="UniProtKB-KW"/>
</dbReference>